<dbReference type="GO" id="GO:0007596">
    <property type="term" value="P:blood coagulation"/>
    <property type="evidence" value="ECO:0007669"/>
    <property type="project" value="UniProtKB-KW"/>
</dbReference>
<keyword evidence="3 11" id="KW-0812">Transmembrane</keyword>
<dbReference type="PANTHER" id="PTHR22650:SF6">
    <property type="entry name" value="PLATELET GLYCOPROTEIN IX"/>
    <property type="match status" value="1"/>
</dbReference>
<dbReference type="SUPFAM" id="SSF52058">
    <property type="entry name" value="L domain-like"/>
    <property type="match status" value="1"/>
</dbReference>
<dbReference type="InterPro" id="IPR052313">
    <property type="entry name" value="GPIb-IX-V_Complex"/>
</dbReference>
<evidence type="ECO:0000256" key="3">
    <source>
        <dbReference type="ARBA" id="ARBA00022692"/>
    </source>
</evidence>
<dbReference type="AlphaFoldDB" id="A0AAV7N2P5"/>
<keyword evidence="8" id="KW-0094">Blood coagulation</keyword>
<dbReference type="InterPro" id="IPR000483">
    <property type="entry name" value="Cys-rich_flank_reg_C"/>
</dbReference>
<keyword evidence="7 11" id="KW-1133">Transmembrane helix</keyword>
<evidence type="ECO:0000259" key="14">
    <source>
        <dbReference type="SMART" id="SM00082"/>
    </source>
</evidence>
<evidence type="ECO:0000313" key="16">
    <source>
        <dbReference type="Proteomes" id="UP001066276"/>
    </source>
</evidence>
<evidence type="ECO:0000256" key="11">
    <source>
        <dbReference type="SAM" id="Phobius"/>
    </source>
</evidence>
<dbReference type="SMART" id="SM00082">
    <property type="entry name" value="LRRCT"/>
    <property type="match status" value="1"/>
</dbReference>
<sequence length="209" mass="23242">MMLKAGLTVAGALTMWFLVGMARADRCPFSCICTAVLRKGLEIDCSSQRLKEVPDLPHNTIKLYLQNNSLTTVPAGRFDHLLHLQEVDVSNNPWNCDCQILYLKLWLEDQPLSHNLASVRCLTPVSAGLRPLSQLTGNELTGCRRPWPINCHEFFGRDLILIGLALLLLALMSCAVWVAKSLACCVAMSEEFPGARLLHKYGTESFKSQ</sequence>
<evidence type="ECO:0008006" key="17">
    <source>
        <dbReference type="Google" id="ProtNLM"/>
    </source>
</evidence>
<dbReference type="Gene3D" id="3.80.10.10">
    <property type="entry name" value="Ribonuclease Inhibitor"/>
    <property type="match status" value="1"/>
</dbReference>
<protein>
    <recommendedName>
        <fullName evidence="17">Platelet glycoprotein IX</fullName>
    </recommendedName>
</protein>
<reference evidence="15" key="1">
    <citation type="journal article" date="2022" name="bioRxiv">
        <title>Sequencing and chromosome-scale assembly of the giantPleurodeles waltlgenome.</title>
        <authorList>
            <person name="Brown T."/>
            <person name="Elewa A."/>
            <person name="Iarovenko S."/>
            <person name="Subramanian E."/>
            <person name="Araus A.J."/>
            <person name="Petzold A."/>
            <person name="Susuki M."/>
            <person name="Suzuki K.-i.T."/>
            <person name="Hayashi T."/>
            <person name="Toyoda A."/>
            <person name="Oliveira C."/>
            <person name="Osipova E."/>
            <person name="Leigh N.D."/>
            <person name="Simon A."/>
            <person name="Yun M.H."/>
        </authorList>
    </citation>
    <scope>NUCLEOTIDE SEQUENCE</scope>
    <source>
        <strain evidence="15">20211129_DDA</strain>
        <tissue evidence="15">Liver</tissue>
    </source>
</reference>
<keyword evidence="4" id="KW-0356">Hemostasis</keyword>
<gene>
    <name evidence="15" type="ORF">NDU88_007169</name>
</gene>
<evidence type="ECO:0000256" key="8">
    <source>
        <dbReference type="ARBA" id="ARBA00023084"/>
    </source>
</evidence>
<name>A0AAV7N2P5_PLEWA</name>
<accession>A0AAV7N2P5</accession>
<evidence type="ECO:0000256" key="12">
    <source>
        <dbReference type="SAM" id="SignalP"/>
    </source>
</evidence>
<evidence type="ECO:0000256" key="10">
    <source>
        <dbReference type="ARBA" id="ARBA00023157"/>
    </source>
</evidence>
<comment type="subcellular location">
    <subcellularLocation>
        <location evidence="1">Membrane</location>
        <topology evidence="1">Single-pass type I membrane protein</topology>
    </subcellularLocation>
</comment>
<evidence type="ECO:0000259" key="13">
    <source>
        <dbReference type="SMART" id="SM00013"/>
    </source>
</evidence>
<dbReference type="SMART" id="SM00013">
    <property type="entry name" value="LRRNT"/>
    <property type="match status" value="1"/>
</dbReference>
<dbReference type="GO" id="GO:0016020">
    <property type="term" value="C:membrane"/>
    <property type="evidence" value="ECO:0007669"/>
    <property type="project" value="UniProtKB-SubCell"/>
</dbReference>
<feature type="transmembrane region" description="Helical" evidence="11">
    <location>
        <begin position="159"/>
        <end position="179"/>
    </location>
</feature>
<keyword evidence="10" id="KW-1015">Disulfide bond</keyword>
<evidence type="ECO:0000256" key="6">
    <source>
        <dbReference type="ARBA" id="ARBA00022889"/>
    </source>
</evidence>
<evidence type="ECO:0000256" key="1">
    <source>
        <dbReference type="ARBA" id="ARBA00004479"/>
    </source>
</evidence>
<evidence type="ECO:0000256" key="7">
    <source>
        <dbReference type="ARBA" id="ARBA00022989"/>
    </source>
</evidence>
<feature type="domain" description="LRRCT" evidence="14">
    <location>
        <begin position="92"/>
        <end position="144"/>
    </location>
</feature>
<organism evidence="15 16">
    <name type="scientific">Pleurodeles waltl</name>
    <name type="common">Iberian ribbed newt</name>
    <dbReference type="NCBI Taxonomy" id="8319"/>
    <lineage>
        <taxon>Eukaryota</taxon>
        <taxon>Metazoa</taxon>
        <taxon>Chordata</taxon>
        <taxon>Craniata</taxon>
        <taxon>Vertebrata</taxon>
        <taxon>Euteleostomi</taxon>
        <taxon>Amphibia</taxon>
        <taxon>Batrachia</taxon>
        <taxon>Caudata</taxon>
        <taxon>Salamandroidea</taxon>
        <taxon>Salamandridae</taxon>
        <taxon>Pleurodelinae</taxon>
        <taxon>Pleurodeles</taxon>
    </lineage>
</organism>
<keyword evidence="6" id="KW-0130">Cell adhesion</keyword>
<dbReference type="EMBL" id="JANPWB010000013">
    <property type="protein sequence ID" value="KAJ1109811.1"/>
    <property type="molecule type" value="Genomic_DNA"/>
</dbReference>
<keyword evidence="9 11" id="KW-0472">Membrane</keyword>
<feature type="chain" id="PRO_5043485070" description="Platelet glycoprotein IX" evidence="12">
    <location>
        <begin position="25"/>
        <end position="209"/>
    </location>
</feature>
<dbReference type="InterPro" id="IPR032675">
    <property type="entry name" value="LRR_dom_sf"/>
</dbReference>
<proteinExistence type="predicted"/>
<comment type="caution">
    <text evidence="15">The sequence shown here is derived from an EMBL/GenBank/DDBJ whole genome shotgun (WGS) entry which is preliminary data.</text>
</comment>
<keyword evidence="16" id="KW-1185">Reference proteome</keyword>
<feature type="domain" description="LRRNT" evidence="13">
    <location>
        <begin position="26"/>
        <end position="62"/>
    </location>
</feature>
<dbReference type="Proteomes" id="UP001066276">
    <property type="component" value="Chromosome 9"/>
</dbReference>
<dbReference type="InterPro" id="IPR000372">
    <property type="entry name" value="LRRNT"/>
</dbReference>
<evidence type="ECO:0000256" key="2">
    <source>
        <dbReference type="ARBA" id="ARBA00022614"/>
    </source>
</evidence>
<evidence type="ECO:0000256" key="9">
    <source>
        <dbReference type="ARBA" id="ARBA00023136"/>
    </source>
</evidence>
<evidence type="ECO:0000313" key="15">
    <source>
        <dbReference type="EMBL" id="KAJ1109811.1"/>
    </source>
</evidence>
<dbReference type="GO" id="GO:0007155">
    <property type="term" value="P:cell adhesion"/>
    <property type="evidence" value="ECO:0007669"/>
    <property type="project" value="UniProtKB-KW"/>
</dbReference>
<evidence type="ECO:0000256" key="5">
    <source>
        <dbReference type="ARBA" id="ARBA00022729"/>
    </source>
</evidence>
<keyword evidence="2" id="KW-0433">Leucine-rich repeat</keyword>
<evidence type="ECO:0000256" key="4">
    <source>
        <dbReference type="ARBA" id="ARBA00022696"/>
    </source>
</evidence>
<keyword evidence="5 12" id="KW-0732">Signal</keyword>
<dbReference type="PANTHER" id="PTHR22650">
    <property type="entry name" value="GLYCOPROTEIN IB BETA"/>
    <property type="match status" value="1"/>
</dbReference>
<feature type="signal peptide" evidence="12">
    <location>
        <begin position="1"/>
        <end position="24"/>
    </location>
</feature>